<dbReference type="OrthoDB" id="2634326at2759"/>
<evidence type="ECO:0000313" key="3">
    <source>
        <dbReference type="EMBL" id="ESK81140.1"/>
    </source>
</evidence>
<dbReference type="AlphaFoldDB" id="V2WLT2"/>
<keyword evidence="4" id="KW-1185">Reference proteome</keyword>
<accession>V2WLT2</accession>
<proteinExistence type="predicted"/>
<organism evidence="3 4">
    <name type="scientific">Moniliophthora roreri (strain MCA 2997)</name>
    <name type="common">Cocoa frosty pod rot fungus</name>
    <name type="synonym">Crinipellis roreri</name>
    <dbReference type="NCBI Taxonomy" id="1381753"/>
    <lineage>
        <taxon>Eukaryota</taxon>
        <taxon>Fungi</taxon>
        <taxon>Dikarya</taxon>
        <taxon>Basidiomycota</taxon>
        <taxon>Agaricomycotina</taxon>
        <taxon>Agaricomycetes</taxon>
        <taxon>Agaricomycetidae</taxon>
        <taxon>Agaricales</taxon>
        <taxon>Marasmiineae</taxon>
        <taxon>Marasmiaceae</taxon>
        <taxon>Moniliophthora</taxon>
    </lineage>
</organism>
<evidence type="ECO:0000256" key="2">
    <source>
        <dbReference type="SAM" id="Phobius"/>
    </source>
</evidence>
<sequence length="377" mass="42815">MVTAVSLQLNGTVAYLALLALLFTRVQELFMFFERWYLELQAALDWVQLCIPAIEKRTSNYDASMLSSVTGNAIGAFMDSLKDCEQLFRARIPVWYVWPIMQHPTTRVDYKAIPLSPEQLNIQLEERPDHPRLIVFVGECSDTSKACAIELYGHKIVDFPDLFQSVPDTSVSLVSSTIQTSSSAGPSCLKKHRSKGQQAPYKLPDKTSDIEKQQAPEQDKFIKLRGEYSLDVANVWVNAVRSINWSSHLKNTNKIKINGGYALPDPGMILWQAYRLDNENKSKLIQYLKSVGHLRDPDLIKEIMYELYELNFQMELYALNWKMALLNSAALDGTSEWYILDNKVQACFPGPLGPHDPIMTIHWLKSVVGLSSKSLKH</sequence>
<protein>
    <submittedName>
        <fullName evidence="3">Uncharacterized protein</fullName>
    </submittedName>
</protein>
<comment type="caution">
    <text evidence="3">The sequence shown here is derived from an EMBL/GenBank/DDBJ whole genome shotgun (WGS) entry which is preliminary data.</text>
</comment>
<keyword evidence="2" id="KW-1133">Transmembrane helix</keyword>
<dbReference type="Proteomes" id="UP000017559">
    <property type="component" value="Unassembled WGS sequence"/>
</dbReference>
<reference evidence="3 4" key="1">
    <citation type="journal article" date="2014" name="BMC Genomics">
        <title>Genome and secretome analysis of the hemibiotrophic fungal pathogen, Moniliophthora roreri, which causes frosty pod rot disease of cacao: mechanisms of the biotrophic and necrotrophic phases.</title>
        <authorList>
            <person name="Meinhardt L.W."/>
            <person name="Costa G.G.L."/>
            <person name="Thomazella D.P.T."/>
            <person name="Teixeira P.J.P.L."/>
            <person name="Carazzolle M.F."/>
            <person name="Schuster S.C."/>
            <person name="Carlson J.E."/>
            <person name="Guiltinan M.J."/>
            <person name="Mieczkowski P."/>
            <person name="Farmer A."/>
            <person name="Ramaraj T."/>
            <person name="Crozier J."/>
            <person name="Davis R.E."/>
            <person name="Shao J."/>
            <person name="Melnick R.L."/>
            <person name="Pereira G.A.G."/>
            <person name="Bailey B.A."/>
        </authorList>
    </citation>
    <scope>NUCLEOTIDE SEQUENCE [LARGE SCALE GENOMIC DNA]</scope>
    <source>
        <strain evidence="3 4">MCA 2997</strain>
    </source>
</reference>
<evidence type="ECO:0000256" key="1">
    <source>
        <dbReference type="SAM" id="MobiDB-lite"/>
    </source>
</evidence>
<keyword evidence="2" id="KW-0472">Membrane</keyword>
<gene>
    <name evidence="3" type="ORF">Moror_6005</name>
</gene>
<feature type="compositionally biased region" description="Basic and acidic residues" evidence="1">
    <location>
        <begin position="203"/>
        <end position="214"/>
    </location>
</feature>
<dbReference type="HOGENOM" id="CLU_733815_0_0_1"/>
<evidence type="ECO:0000313" key="4">
    <source>
        <dbReference type="Proteomes" id="UP000017559"/>
    </source>
</evidence>
<dbReference type="KEGG" id="mrr:Moror_6005"/>
<name>V2WLT2_MONRO</name>
<dbReference type="EMBL" id="AWSO01002677">
    <property type="protein sequence ID" value="ESK81140.1"/>
    <property type="molecule type" value="Genomic_DNA"/>
</dbReference>
<feature type="region of interest" description="Disordered" evidence="1">
    <location>
        <begin position="180"/>
        <end position="214"/>
    </location>
</feature>
<keyword evidence="2" id="KW-0812">Transmembrane</keyword>
<feature type="transmembrane region" description="Helical" evidence="2">
    <location>
        <begin position="12"/>
        <end position="33"/>
    </location>
</feature>